<evidence type="ECO:0008006" key="3">
    <source>
        <dbReference type="Google" id="ProtNLM"/>
    </source>
</evidence>
<dbReference type="PANTHER" id="PTHR31013">
    <property type="entry name" value="THAUMATIN FAMILY PROTEIN-RELATED"/>
    <property type="match status" value="1"/>
</dbReference>
<sequence>MQLQRQLRELPDCRLRRRAVVPAVRAAAREPFTIGNGQDFYDISVIDGFNVPLSFSCSNGPNLVCQADKCPDAYLSRTDDTKNHACNGNNNSYQVTFCP</sequence>
<dbReference type="AlphaFoldDB" id="M8BV87"/>
<evidence type="ECO:0000313" key="2">
    <source>
        <dbReference type="EnsemblPlants" id="EMT10714"/>
    </source>
</evidence>
<dbReference type="PRINTS" id="PR00347">
    <property type="entry name" value="THAUMATIN"/>
</dbReference>
<dbReference type="Gene3D" id="2.60.110.10">
    <property type="entry name" value="Thaumatin"/>
    <property type="match status" value="1"/>
</dbReference>
<dbReference type="SUPFAM" id="SSF49870">
    <property type="entry name" value="Osmotin, thaumatin-like protein"/>
    <property type="match status" value="1"/>
</dbReference>
<organism evidence="2">
    <name type="scientific">Aegilops tauschii</name>
    <name type="common">Tausch's goatgrass</name>
    <name type="synonym">Aegilops squarrosa</name>
    <dbReference type="NCBI Taxonomy" id="37682"/>
    <lineage>
        <taxon>Eukaryota</taxon>
        <taxon>Viridiplantae</taxon>
        <taxon>Streptophyta</taxon>
        <taxon>Embryophyta</taxon>
        <taxon>Tracheophyta</taxon>
        <taxon>Spermatophyta</taxon>
        <taxon>Magnoliopsida</taxon>
        <taxon>Liliopsida</taxon>
        <taxon>Poales</taxon>
        <taxon>Poaceae</taxon>
        <taxon>BOP clade</taxon>
        <taxon>Pooideae</taxon>
        <taxon>Triticodae</taxon>
        <taxon>Triticeae</taxon>
        <taxon>Triticinae</taxon>
        <taxon>Aegilops</taxon>
    </lineage>
</organism>
<proteinExistence type="predicted"/>
<dbReference type="InterPro" id="IPR037176">
    <property type="entry name" value="Osmotin/thaumatin-like_sf"/>
</dbReference>
<accession>M8BV87</accession>
<dbReference type="GO" id="GO:0006952">
    <property type="term" value="P:defense response"/>
    <property type="evidence" value="ECO:0007669"/>
    <property type="project" value="UniProtKB-KW"/>
</dbReference>
<evidence type="ECO:0000256" key="1">
    <source>
        <dbReference type="ARBA" id="ARBA00022821"/>
    </source>
</evidence>
<dbReference type="EnsemblPlants" id="EMT10714">
    <property type="protein sequence ID" value="EMT10714"/>
    <property type="gene ID" value="F775_52332"/>
</dbReference>
<dbReference type="SMART" id="SM00205">
    <property type="entry name" value="THN"/>
    <property type="match status" value="1"/>
</dbReference>
<keyword evidence="1" id="KW-0611">Plant defense</keyword>
<name>M8BV87_AEGTA</name>
<dbReference type="InterPro" id="IPR001938">
    <property type="entry name" value="Thaumatin"/>
</dbReference>
<dbReference type="ExpressionAtlas" id="M8BV87">
    <property type="expression patterns" value="baseline"/>
</dbReference>
<reference evidence="2" key="1">
    <citation type="submission" date="2015-06" db="UniProtKB">
        <authorList>
            <consortium name="EnsemblPlants"/>
        </authorList>
    </citation>
    <scope>IDENTIFICATION</scope>
</reference>
<protein>
    <recommendedName>
        <fullName evidence="3">Thaumatin-like protein</fullName>
    </recommendedName>
</protein>
<dbReference type="PANTHER" id="PTHR31013:SF2">
    <property type="entry name" value="THAUMATIN-LIKE PROTEIN"/>
    <property type="match status" value="1"/>
</dbReference>
<dbReference type="PROSITE" id="PS51367">
    <property type="entry name" value="THAUMATIN_2"/>
    <property type="match status" value="1"/>
</dbReference>